<protein>
    <submittedName>
        <fullName evidence="3">Minor tail protein</fullName>
    </submittedName>
</protein>
<gene>
    <name evidence="3" type="primary">25</name>
    <name evidence="3" type="ORF">SEA_AMINAY_25</name>
</gene>
<name>A0A345KV11_9CAUD</name>
<dbReference type="RefSeq" id="YP_009950175.1">
    <property type="nucleotide sequence ID" value="NC_051588.1"/>
</dbReference>
<dbReference type="InterPro" id="IPR049304">
    <property type="entry name" value="Gly_rich_dom"/>
</dbReference>
<evidence type="ECO:0000313" key="4">
    <source>
        <dbReference type="Proteomes" id="UP000259472"/>
    </source>
</evidence>
<dbReference type="EMBL" id="MH509442">
    <property type="protein sequence ID" value="AXH46863.1"/>
    <property type="molecule type" value="Genomic_DNA"/>
</dbReference>
<organism evidence="3 4">
    <name type="scientific">Mycobacterium phage Aminay</name>
    <dbReference type="NCBI Taxonomy" id="2250291"/>
    <lineage>
        <taxon>Viruses</taxon>
        <taxon>Duplodnaviria</taxon>
        <taxon>Heunggongvirae</taxon>
        <taxon>Uroviricota</taxon>
        <taxon>Caudoviricetes</taxon>
        <taxon>Weiservirinae</taxon>
        <taxon>Aminayvirus</taxon>
        <taxon>Aminayvirus aminay</taxon>
    </lineage>
</organism>
<accession>A0A345KV11</accession>
<evidence type="ECO:0000313" key="3">
    <source>
        <dbReference type="EMBL" id="AXH46863.1"/>
    </source>
</evidence>
<reference evidence="4" key="1">
    <citation type="submission" date="2018-06" db="EMBL/GenBank/DDBJ databases">
        <authorList>
            <person name="Zhirakovskaya E."/>
        </authorList>
    </citation>
    <scope>NUCLEOTIDE SEQUENCE [LARGE SCALE GENOMIC DNA]</scope>
</reference>
<feature type="domain" description="Glycine-rich" evidence="2">
    <location>
        <begin position="635"/>
        <end position="816"/>
    </location>
</feature>
<feature type="region of interest" description="Disordered" evidence="1">
    <location>
        <begin position="700"/>
        <end position="732"/>
    </location>
</feature>
<dbReference type="GeneID" id="60321587"/>
<dbReference type="Proteomes" id="UP000259472">
    <property type="component" value="Segment"/>
</dbReference>
<keyword evidence="4" id="KW-1185">Reference proteome</keyword>
<dbReference type="KEGG" id="vg:60321587"/>
<proteinExistence type="predicted"/>
<dbReference type="Gene3D" id="2.60.120.260">
    <property type="entry name" value="Galactose-binding domain-like"/>
    <property type="match status" value="1"/>
</dbReference>
<evidence type="ECO:0000259" key="2">
    <source>
        <dbReference type="Pfam" id="PF21722"/>
    </source>
</evidence>
<evidence type="ECO:0000256" key="1">
    <source>
        <dbReference type="SAM" id="MobiDB-lite"/>
    </source>
</evidence>
<dbReference type="Pfam" id="PF21722">
    <property type="entry name" value="Gly_rich_2"/>
    <property type="match status" value="1"/>
</dbReference>
<sequence>MPRQLDTRALVVDRDPTWSLFQGGIPNLPKLDAEMLWQGWLDAIKLYTGIDLTSPAALVASIIDLLNTGVENVIATITQAFGMLATGGVTPTLDELTAWITENVFGAINPGRLPMIPLSHIGELSANLLTNGGFGDGVAINDPSGKWTVDTTTFYGASGGSARVTADGALHELLSIDLIQCTPGQKLDLAARIKRAGVTAAAGSILLGVQAYPNADGTGTPIDTTVVAVPSPSGTADWTQYTGNYVVPSSGVKSVRVRIAVLAGATAGTVNFDDLSAVKSGLLAIDFVDGLGDELGAFQSALGAAVDDIADKLGLGTWQDFLNQIKGGPGGVIADLIDRIIHLGVDGSFDASQLGNINNIPPVPATNVFGVGGTSSVVDAFEQTWSQLWGGFARSIGVDKSIADAANAATNVSEQAQTATDLGVWNNAILGLRNNKSLMEGMDETSESNFLLSDMLNGAGDPPIIAATAASVPMSFWRARETATKGFISWFGKGVTNVTALYIDLYKLSADKTTWTLFHTSANQIGQFPAGGAWALGLYYLPQAARFQVNAGDVIGVAWRVTGTGTHSVAGKLGSWLPADPSTYPSKPGASRTGSGNIAASSLTYTGDTAWFGIGIAAGDVPPPYQAPRTTEISTTGAYTYTIPSWANYIDVILLGGGAGGHGGNGGNGQGGDGGLGGNWVTETLVRGVDFPTNTTQLTGYVGAGGAGGPKEQAGDPGGTTSRLPISGGKTGVAAGGGLSGGGYASTQAQNWGMTPGNQTYGGTTYIGGATVLDASAQNGAPGNAPGGGGAGGAGGIYTVAWAGGAGARGGAWFVARQS</sequence>